<organism evidence="7 8">
    <name type="scientific">Nanchangia anserum</name>
    <dbReference type="NCBI Taxonomy" id="2692125"/>
    <lineage>
        <taxon>Bacteria</taxon>
        <taxon>Bacillati</taxon>
        <taxon>Actinomycetota</taxon>
        <taxon>Actinomycetes</taxon>
        <taxon>Actinomycetales</taxon>
        <taxon>Actinomycetaceae</taxon>
        <taxon>Nanchangia</taxon>
    </lineage>
</organism>
<dbReference type="Proteomes" id="UP000627538">
    <property type="component" value="Unassembled WGS sequence"/>
</dbReference>
<dbReference type="InterPro" id="IPR015422">
    <property type="entry name" value="PyrdxlP-dep_Trfase_small"/>
</dbReference>
<dbReference type="PANTHER" id="PTHR46383:SF1">
    <property type="entry name" value="ASPARTATE AMINOTRANSFERASE"/>
    <property type="match status" value="1"/>
</dbReference>
<comment type="cofactor">
    <cofactor evidence="1">
        <name>pyridoxal 5'-phosphate</name>
        <dbReference type="ChEBI" id="CHEBI:597326"/>
    </cofactor>
</comment>
<dbReference type="FunFam" id="3.40.640.10:FF:000033">
    <property type="entry name" value="Aspartate aminotransferase"/>
    <property type="match status" value="1"/>
</dbReference>
<dbReference type="InterPro" id="IPR050596">
    <property type="entry name" value="AspAT/PAT-like"/>
</dbReference>
<dbReference type="InterPro" id="IPR004839">
    <property type="entry name" value="Aminotransferase_I/II_large"/>
</dbReference>
<keyword evidence="5" id="KW-0663">Pyridoxal phosphate</keyword>
<evidence type="ECO:0000313" key="7">
    <source>
        <dbReference type="EMBL" id="MBD3690009.1"/>
    </source>
</evidence>
<dbReference type="EMBL" id="JACRUO010000002">
    <property type="protein sequence ID" value="MBD3690009.1"/>
    <property type="molecule type" value="Genomic_DNA"/>
</dbReference>
<evidence type="ECO:0000256" key="2">
    <source>
        <dbReference type="ARBA" id="ARBA00007441"/>
    </source>
</evidence>
<dbReference type="AlphaFoldDB" id="A0A8I0KWH5"/>
<protein>
    <submittedName>
        <fullName evidence="7">Aminotransferase class I/II-fold pyridoxal phosphate-dependent enzyme</fullName>
    </submittedName>
</protein>
<dbReference type="InterPro" id="IPR015421">
    <property type="entry name" value="PyrdxlP-dep_Trfase_major"/>
</dbReference>
<dbReference type="InterPro" id="IPR015424">
    <property type="entry name" value="PyrdxlP-dep_Trfase"/>
</dbReference>
<dbReference type="GO" id="GO:0030170">
    <property type="term" value="F:pyridoxal phosphate binding"/>
    <property type="evidence" value="ECO:0007669"/>
    <property type="project" value="InterPro"/>
</dbReference>
<dbReference type="Gene3D" id="3.90.1150.10">
    <property type="entry name" value="Aspartate Aminotransferase, domain 1"/>
    <property type="match status" value="1"/>
</dbReference>
<accession>A0A8I0KWH5</accession>
<proteinExistence type="inferred from homology"/>
<keyword evidence="8" id="KW-1185">Reference proteome</keyword>
<dbReference type="PANTHER" id="PTHR46383">
    <property type="entry name" value="ASPARTATE AMINOTRANSFERASE"/>
    <property type="match status" value="1"/>
</dbReference>
<feature type="domain" description="Aminotransferase class I/classII large" evidence="6">
    <location>
        <begin position="13"/>
        <end position="362"/>
    </location>
</feature>
<evidence type="ECO:0000256" key="3">
    <source>
        <dbReference type="ARBA" id="ARBA00022576"/>
    </source>
</evidence>
<dbReference type="CDD" id="cd00609">
    <property type="entry name" value="AAT_like"/>
    <property type="match status" value="1"/>
</dbReference>
<name>A0A8I0KWH5_9ACTO</name>
<keyword evidence="3 7" id="KW-0032">Aminotransferase</keyword>
<comment type="similarity">
    <text evidence="2">Belongs to the class-I pyridoxal-phosphate-dependent aminotransferase family.</text>
</comment>
<dbReference type="GO" id="GO:0008483">
    <property type="term" value="F:transaminase activity"/>
    <property type="evidence" value="ECO:0007669"/>
    <property type="project" value="UniProtKB-KW"/>
</dbReference>
<evidence type="ECO:0000256" key="1">
    <source>
        <dbReference type="ARBA" id="ARBA00001933"/>
    </source>
</evidence>
<comment type="caution">
    <text evidence="7">The sequence shown here is derived from an EMBL/GenBank/DDBJ whole genome shotgun (WGS) entry which is preliminary data.</text>
</comment>
<keyword evidence="4 7" id="KW-0808">Transferase</keyword>
<gene>
    <name evidence="7" type="ORF">H8R10_07205</name>
</gene>
<evidence type="ECO:0000256" key="4">
    <source>
        <dbReference type="ARBA" id="ARBA00022679"/>
    </source>
</evidence>
<evidence type="ECO:0000259" key="6">
    <source>
        <dbReference type="Pfam" id="PF00155"/>
    </source>
</evidence>
<reference evidence="7 8" key="1">
    <citation type="submission" date="2020-08" db="EMBL/GenBank/DDBJ databases">
        <title>Winkia gen. nov., sp. nov., isolated from faeces of the Anser albifrons in China.</title>
        <authorList>
            <person name="Liu Q."/>
        </authorList>
    </citation>
    <scope>NUCLEOTIDE SEQUENCE [LARGE SCALE GENOMIC DNA]</scope>
    <source>
        <strain evidence="7 8">C62</strain>
    </source>
</reference>
<evidence type="ECO:0000313" key="8">
    <source>
        <dbReference type="Proteomes" id="UP000627538"/>
    </source>
</evidence>
<evidence type="ECO:0000256" key="5">
    <source>
        <dbReference type="ARBA" id="ARBA00022898"/>
    </source>
</evidence>
<dbReference type="SUPFAM" id="SSF53383">
    <property type="entry name" value="PLP-dependent transferases"/>
    <property type="match status" value="1"/>
</dbReference>
<dbReference type="Pfam" id="PF00155">
    <property type="entry name" value="Aminotran_1_2"/>
    <property type="match status" value="1"/>
</dbReference>
<dbReference type="Gene3D" id="3.40.640.10">
    <property type="entry name" value="Type I PLP-dependent aspartate aminotransferase-like (Major domain)"/>
    <property type="match status" value="1"/>
</dbReference>
<dbReference type="GO" id="GO:0006520">
    <property type="term" value="P:amino acid metabolic process"/>
    <property type="evidence" value="ECO:0007669"/>
    <property type="project" value="InterPro"/>
</dbReference>
<sequence>MSTAGDAALAIPDMINFTLGDPDLTTDRRILDAMYADTVAGKTHYTETLGEPEVREAICAHTAKHYGLDYSIEDCMITTSANHGMWLIMQTILNPGDEVLIIEPYFTPYPDQITMAQGVPVCVPTRAEDGFLPTRAAIEAVLSERTRAIIVNSPTNPTGAVWDDTTLEMVASIAVERDLIVLADDIYTIYDFARPFRSIATMPNMRERTVILHSFSKNYCMAGFRIGYLLGPAPLMNAARDINENVVFSAPTPCQRAALAALRHHDEVCPPIRQMFLDRLTVAAEEVGRTPKMHTPPPSGAIYLWVDIRETGMSSTEVADYLFDNAHVAVVPGIAFGASGEGFIRLAVTISENDIRAAFARIRATELFRD</sequence>